<reference evidence="1 4" key="1">
    <citation type="submission" date="2009-10" db="EMBL/GenBank/DDBJ databases">
        <authorList>
            <consortium name="Los Alamos National Laboratory (LANL)"/>
            <consortium name="National Microbial Pathogen Data Resource (NMPDR)"/>
            <person name="Munk A.C."/>
            <person name="Chertkov O."/>
            <person name="Tapia R."/>
            <person name="Green L."/>
            <person name="Rogers Y."/>
            <person name="Detter J.C."/>
            <person name="Bruce D."/>
            <person name="Brettin T.S."/>
            <person name="Colwell R.R."/>
            <person name="Huq A."/>
            <person name="Grim C.J."/>
            <person name="Hasan N.A."/>
            <person name="Bartels D."/>
            <person name="Vonstein V."/>
        </authorList>
    </citation>
    <scope>NUCLEOTIDE SEQUENCE [LARGE SCALE GENOMIC DNA]</scope>
    <source>
        <strain evidence="1 4">CIP 102891</strain>
    </source>
</reference>
<dbReference type="EMBL" id="ACZV01000004">
    <property type="protein sequence ID" value="EEX94747.1"/>
    <property type="molecule type" value="Genomic_DNA"/>
</dbReference>
<name>C9QF37_VIBOR</name>
<dbReference type="GO" id="GO:0008986">
    <property type="term" value="F:pyruvate, water dikinase activity"/>
    <property type="evidence" value="ECO:0007669"/>
    <property type="project" value="UniProtKB-EC"/>
</dbReference>
<reference evidence="2" key="2">
    <citation type="submission" date="2011-08" db="EMBL/GenBank/DDBJ databases">
        <authorList>
            <person name="Hoffman M."/>
            <person name="Strain E.A."/>
            <person name="Brown E."/>
            <person name="Allard M.W."/>
        </authorList>
    </citation>
    <scope>NUCLEOTIDE SEQUENCE</scope>
    <source>
        <strain evidence="2">CIP 102891</strain>
    </source>
</reference>
<evidence type="ECO:0000313" key="1">
    <source>
        <dbReference type="EMBL" id="EEX94747.1"/>
    </source>
</evidence>
<gene>
    <name evidence="1" type="ORF">VIA_001907</name>
    <name evidence="2" type="ORF">VIOR3934_21276</name>
</gene>
<dbReference type="OrthoDB" id="153065at2"/>
<reference evidence="2 3" key="3">
    <citation type="journal article" date="2012" name="Int. J. Syst. Evol. Microbiol.">
        <title>Vibrio caribbeanicus sp. nov., isolated from the marine sponge Scleritoderma cyanea.</title>
        <authorList>
            <person name="Hoffmann M."/>
            <person name="Monday S.R."/>
            <person name="Allard M.W."/>
            <person name="Strain E.A."/>
            <person name="Whittaker P."/>
            <person name="Naum M."/>
            <person name="McCarthy P.J."/>
            <person name="Lopez J.V."/>
            <person name="Fischer M."/>
            <person name="Brown E.W."/>
        </authorList>
    </citation>
    <scope>NUCLEOTIDE SEQUENCE [LARGE SCALE GENOMIC DNA]</scope>
    <source>
        <strain evidence="2">CIP 102891</strain>
        <strain evidence="3">CIP 102891 / ATCC 33934</strain>
    </source>
</reference>
<dbReference type="STRING" id="675816.VIA_001907"/>
<organism evidence="2 3">
    <name type="scientific">Vibrio orientalis CIP 102891 = ATCC 33934</name>
    <dbReference type="NCBI Taxonomy" id="675816"/>
    <lineage>
        <taxon>Bacteria</taxon>
        <taxon>Pseudomonadati</taxon>
        <taxon>Pseudomonadota</taxon>
        <taxon>Gammaproteobacteria</taxon>
        <taxon>Vibrionales</taxon>
        <taxon>Vibrionaceae</taxon>
        <taxon>Vibrio</taxon>
        <taxon>Vibrio oreintalis group</taxon>
    </lineage>
</organism>
<dbReference type="AlphaFoldDB" id="C9QF37"/>
<sequence>MELSQRLTHALNNNLRWCQTVAELHNIPHEAQASLWRSQQAMPTFFPNLVTLSPELTTDELQNVLPQSGAYFIKDSFATMKLEGDEFIKLFDAQWYCAPALLDHGKQQSGIEITEVIDAAQLKQWESLWRGEETFDRIYTNAFLDNKATRFFTASDGEEIAGITSFYDAQSIGIYNLWGNATLLPELISHIKPLYPSSMIVGYGDEEEVKRLQSVEFEALAPLSVWGRF</sequence>
<protein>
    <submittedName>
        <fullName evidence="1">Phosphoenolpyruvate synthase</fullName>
        <ecNumber evidence="1">2.7.9.2</ecNumber>
    </submittedName>
</protein>
<dbReference type="EC" id="2.7.9.2" evidence="1"/>
<dbReference type="Proteomes" id="UP000003515">
    <property type="component" value="Unassembled WGS sequence"/>
</dbReference>
<comment type="caution">
    <text evidence="2">The sequence shown here is derived from an EMBL/GenBank/DDBJ whole genome shotgun (WGS) entry which is preliminary data.</text>
</comment>
<dbReference type="EMBL" id="AFWH01000018">
    <property type="protein sequence ID" value="EGU51446.1"/>
    <property type="molecule type" value="Genomic_DNA"/>
</dbReference>
<dbReference type="eggNOG" id="ENOG5032SCT">
    <property type="taxonomic scope" value="Bacteria"/>
</dbReference>
<dbReference type="PATRIC" id="fig|675816.5.peg.1618"/>
<keyword evidence="4" id="KW-1185">Reference proteome</keyword>
<evidence type="ECO:0000313" key="3">
    <source>
        <dbReference type="Proteomes" id="UP000002817"/>
    </source>
</evidence>
<dbReference type="RefSeq" id="WP_004412786.1">
    <property type="nucleotide sequence ID" value="NZ_ACZV01000004.1"/>
</dbReference>
<dbReference type="Proteomes" id="UP000002817">
    <property type="component" value="Unassembled WGS sequence"/>
</dbReference>
<evidence type="ECO:0000313" key="4">
    <source>
        <dbReference type="Proteomes" id="UP000003515"/>
    </source>
</evidence>
<evidence type="ECO:0000313" key="2">
    <source>
        <dbReference type="EMBL" id="EGU51446.1"/>
    </source>
</evidence>
<keyword evidence="1" id="KW-0808">Transferase</keyword>
<accession>C9QF37</accession>
<proteinExistence type="predicted"/>